<keyword evidence="3" id="KW-1185">Reference proteome</keyword>
<dbReference type="SMART" id="SM00587">
    <property type="entry name" value="CHK"/>
    <property type="match status" value="1"/>
</dbReference>
<proteinExistence type="predicted"/>
<dbReference type="Proteomes" id="UP000319817">
    <property type="component" value="Chromosome"/>
</dbReference>
<dbReference type="Pfam" id="PF02958">
    <property type="entry name" value="EcKL"/>
    <property type="match status" value="2"/>
</dbReference>
<dbReference type="EMBL" id="CP036526">
    <property type="protein sequence ID" value="QDT08434.1"/>
    <property type="molecule type" value="Genomic_DNA"/>
</dbReference>
<feature type="domain" description="CHK kinase-like" evidence="1">
    <location>
        <begin position="112"/>
        <end position="269"/>
    </location>
</feature>
<dbReference type="AlphaFoldDB" id="A0A517NMT2"/>
<dbReference type="InterPro" id="IPR004119">
    <property type="entry name" value="EcKL"/>
</dbReference>
<name>A0A517NMT2_9BACT</name>
<dbReference type="Gene3D" id="3.90.1200.10">
    <property type="match status" value="1"/>
</dbReference>
<dbReference type="OrthoDB" id="9769860at2"/>
<dbReference type="PANTHER" id="PTHR11012:SF30">
    <property type="entry name" value="PROTEIN KINASE-LIKE DOMAIN-CONTAINING"/>
    <property type="match status" value="1"/>
</dbReference>
<dbReference type="SUPFAM" id="SSF56112">
    <property type="entry name" value="Protein kinase-like (PK-like)"/>
    <property type="match status" value="1"/>
</dbReference>
<gene>
    <name evidence="2" type="ORF">K239x_03730</name>
</gene>
<evidence type="ECO:0000259" key="1">
    <source>
        <dbReference type="SMART" id="SM00587"/>
    </source>
</evidence>
<accession>A0A517NMT2</accession>
<organism evidence="2 3">
    <name type="scientific">Stieleria marina</name>
    <dbReference type="NCBI Taxonomy" id="1930275"/>
    <lineage>
        <taxon>Bacteria</taxon>
        <taxon>Pseudomonadati</taxon>
        <taxon>Planctomycetota</taxon>
        <taxon>Planctomycetia</taxon>
        <taxon>Pirellulales</taxon>
        <taxon>Pirellulaceae</taxon>
        <taxon>Stieleria</taxon>
    </lineage>
</organism>
<dbReference type="InterPro" id="IPR011009">
    <property type="entry name" value="Kinase-like_dom_sf"/>
</dbReference>
<protein>
    <submittedName>
        <fullName evidence="2">Phosphotransferase enzyme family protein</fullName>
    </submittedName>
</protein>
<dbReference type="GO" id="GO:0016740">
    <property type="term" value="F:transferase activity"/>
    <property type="evidence" value="ECO:0007669"/>
    <property type="project" value="UniProtKB-KW"/>
</dbReference>
<reference evidence="2 3" key="1">
    <citation type="submission" date="2019-02" db="EMBL/GenBank/DDBJ databases">
        <title>Deep-cultivation of Planctomycetes and their phenomic and genomic characterization uncovers novel biology.</title>
        <authorList>
            <person name="Wiegand S."/>
            <person name="Jogler M."/>
            <person name="Boedeker C."/>
            <person name="Pinto D."/>
            <person name="Vollmers J."/>
            <person name="Rivas-Marin E."/>
            <person name="Kohn T."/>
            <person name="Peeters S.H."/>
            <person name="Heuer A."/>
            <person name="Rast P."/>
            <person name="Oberbeckmann S."/>
            <person name="Bunk B."/>
            <person name="Jeske O."/>
            <person name="Meyerdierks A."/>
            <person name="Storesund J.E."/>
            <person name="Kallscheuer N."/>
            <person name="Luecker S."/>
            <person name="Lage O.M."/>
            <person name="Pohl T."/>
            <person name="Merkel B.J."/>
            <person name="Hornburger P."/>
            <person name="Mueller R.-W."/>
            <person name="Bruemmer F."/>
            <person name="Labrenz M."/>
            <person name="Spormann A.M."/>
            <person name="Op den Camp H."/>
            <person name="Overmann J."/>
            <person name="Amann R."/>
            <person name="Jetten M.S.M."/>
            <person name="Mascher T."/>
            <person name="Medema M.H."/>
            <person name="Devos D.P."/>
            <person name="Kaster A.-K."/>
            <person name="Ovreas L."/>
            <person name="Rohde M."/>
            <person name="Galperin M.Y."/>
            <person name="Jogler C."/>
        </authorList>
    </citation>
    <scope>NUCLEOTIDE SEQUENCE [LARGE SCALE GENOMIC DNA]</scope>
    <source>
        <strain evidence="2 3">K23_9</strain>
    </source>
</reference>
<dbReference type="PANTHER" id="PTHR11012">
    <property type="entry name" value="PROTEIN KINASE-LIKE DOMAIN-CONTAINING"/>
    <property type="match status" value="1"/>
</dbReference>
<evidence type="ECO:0000313" key="3">
    <source>
        <dbReference type="Proteomes" id="UP000319817"/>
    </source>
</evidence>
<keyword evidence="2" id="KW-0808">Transferase</keyword>
<sequence>MDDQLQRLVVQLFDADSISRVEVIQTLWSGYGQILKVTLDGGSAASVILKHVTPPSQASHPRGWSTDRSHQRKLRSYQVESAWYRDWSGRCGDRCRVPKCYLIDDSQGRAVFVLEDLDAAGFSARRSGLKIDAVKTCLSWLAEFHAEFIGEQPARLWSIGTYWHLDTRPDEWDVMPAGPLKDAAKKIDAALRESPYQTFVHGDAKVANFCFTPEGDAVAAVDFQYVGGGCGMKDVAYLLGSCISDDDCEQYEQELLWHYFERLGEAISRSEKQVDAVALERNWRTMFPLAWADFNRFLEGWCPGHQKLTGYSQKIAVSVVRSLD</sequence>
<dbReference type="InterPro" id="IPR015897">
    <property type="entry name" value="CHK_kinase-like"/>
</dbReference>
<evidence type="ECO:0000313" key="2">
    <source>
        <dbReference type="EMBL" id="QDT08434.1"/>
    </source>
</evidence>